<sequence length="236" mass="26428">MGQIILIDGDRPSLNALVRLLESDGHRVRGFLDAETAMRDLSDPLNTLLITNTRLPGLDGMDLLRRLRSNSDLPVMLLSDARSDTEEAVGLHMGADDYVRKPYATRVMLERVRALLRRGRTTAQGPNAAARLLRGPLMMDRESYETRWNGQTLSLTATEFNVLWTLADRPGAVLDRAQILEAAYGTDLGVTDRSIDSQIKRLRMKLRKLDPEFESIETLYGLGYRYSLPGSNRVAA</sequence>
<keyword evidence="4 7" id="KW-0238">DNA-binding</keyword>
<evidence type="ECO:0000256" key="1">
    <source>
        <dbReference type="ARBA" id="ARBA00022553"/>
    </source>
</evidence>
<evidence type="ECO:0000313" key="11">
    <source>
        <dbReference type="Proteomes" id="UP000295673"/>
    </source>
</evidence>
<evidence type="ECO:0000259" key="9">
    <source>
        <dbReference type="PROSITE" id="PS51755"/>
    </source>
</evidence>
<dbReference type="RefSeq" id="WP_132860077.1">
    <property type="nucleotide sequence ID" value="NZ_SMGR01000001.1"/>
</dbReference>
<feature type="domain" description="Response regulatory" evidence="8">
    <location>
        <begin position="3"/>
        <end position="116"/>
    </location>
</feature>
<dbReference type="Pfam" id="PF00072">
    <property type="entry name" value="Response_reg"/>
    <property type="match status" value="1"/>
</dbReference>
<dbReference type="InterPro" id="IPR039420">
    <property type="entry name" value="WalR-like"/>
</dbReference>
<dbReference type="SUPFAM" id="SSF52172">
    <property type="entry name" value="CheY-like"/>
    <property type="match status" value="1"/>
</dbReference>
<dbReference type="GO" id="GO:0006355">
    <property type="term" value="P:regulation of DNA-templated transcription"/>
    <property type="evidence" value="ECO:0007669"/>
    <property type="project" value="InterPro"/>
</dbReference>
<feature type="domain" description="OmpR/PhoB-type" evidence="9">
    <location>
        <begin position="129"/>
        <end position="228"/>
    </location>
</feature>
<comment type="caution">
    <text evidence="6">Lacks conserved residue(s) required for the propagation of feature annotation.</text>
</comment>
<dbReference type="CDD" id="cd00383">
    <property type="entry name" value="trans_reg_C"/>
    <property type="match status" value="1"/>
</dbReference>
<keyword evidence="2" id="KW-0902">Two-component regulatory system</keyword>
<evidence type="ECO:0000256" key="4">
    <source>
        <dbReference type="ARBA" id="ARBA00023125"/>
    </source>
</evidence>
<accession>A0A4R1NY18</accession>
<name>A0A4R1NY18_9RHOB</name>
<keyword evidence="1" id="KW-0597">Phosphoprotein</keyword>
<dbReference type="InterPro" id="IPR001789">
    <property type="entry name" value="Sig_transdc_resp-reg_receiver"/>
</dbReference>
<dbReference type="InterPro" id="IPR001867">
    <property type="entry name" value="OmpR/PhoB-type_DNA-bd"/>
</dbReference>
<dbReference type="SUPFAM" id="SSF46894">
    <property type="entry name" value="C-terminal effector domain of the bipartite response regulators"/>
    <property type="match status" value="1"/>
</dbReference>
<dbReference type="InterPro" id="IPR016032">
    <property type="entry name" value="Sig_transdc_resp-reg_C-effctor"/>
</dbReference>
<dbReference type="PROSITE" id="PS51755">
    <property type="entry name" value="OMPR_PHOB"/>
    <property type="match status" value="1"/>
</dbReference>
<dbReference type="PANTHER" id="PTHR48111:SF21">
    <property type="entry name" value="DNA-BINDING DUAL MASTER TRANSCRIPTIONAL REGULATOR RPAA"/>
    <property type="match status" value="1"/>
</dbReference>
<gene>
    <name evidence="10" type="ORF">BXY66_2170</name>
</gene>
<dbReference type="EMBL" id="SMGR01000001">
    <property type="protein sequence ID" value="TCL10102.1"/>
    <property type="molecule type" value="Genomic_DNA"/>
</dbReference>
<evidence type="ECO:0000259" key="8">
    <source>
        <dbReference type="PROSITE" id="PS50110"/>
    </source>
</evidence>
<evidence type="ECO:0000256" key="7">
    <source>
        <dbReference type="PROSITE-ProRule" id="PRU01091"/>
    </source>
</evidence>
<dbReference type="SMART" id="SM00448">
    <property type="entry name" value="REC"/>
    <property type="match status" value="1"/>
</dbReference>
<comment type="caution">
    <text evidence="10">The sequence shown here is derived from an EMBL/GenBank/DDBJ whole genome shotgun (WGS) entry which is preliminary data.</text>
</comment>
<evidence type="ECO:0000256" key="3">
    <source>
        <dbReference type="ARBA" id="ARBA00023015"/>
    </source>
</evidence>
<dbReference type="Gene3D" id="6.10.250.690">
    <property type="match status" value="1"/>
</dbReference>
<evidence type="ECO:0000313" key="10">
    <source>
        <dbReference type="EMBL" id="TCL10102.1"/>
    </source>
</evidence>
<dbReference type="Proteomes" id="UP000295673">
    <property type="component" value="Unassembled WGS sequence"/>
</dbReference>
<dbReference type="Gene3D" id="3.40.50.2300">
    <property type="match status" value="1"/>
</dbReference>
<protein>
    <submittedName>
        <fullName evidence="10">Two-component system response regulator ChvI</fullName>
    </submittedName>
</protein>
<dbReference type="Pfam" id="PF00486">
    <property type="entry name" value="Trans_reg_C"/>
    <property type="match status" value="1"/>
</dbReference>
<dbReference type="SMART" id="SM00862">
    <property type="entry name" value="Trans_reg_C"/>
    <property type="match status" value="1"/>
</dbReference>
<dbReference type="GO" id="GO:0005829">
    <property type="term" value="C:cytosol"/>
    <property type="evidence" value="ECO:0007669"/>
    <property type="project" value="TreeGrafter"/>
</dbReference>
<dbReference type="InterPro" id="IPR011006">
    <property type="entry name" value="CheY-like_superfamily"/>
</dbReference>
<dbReference type="Gene3D" id="1.10.10.10">
    <property type="entry name" value="Winged helix-like DNA-binding domain superfamily/Winged helix DNA-binding domain"/>
    <property type="match status" value="1"/>
</dbReference>
<dbReference type="PANTHER" id="PTHR48111">
    <property type="entry name" value="REGULATOR OF RPOS"/>
    <property type="match status" value="1"/>
</dbReference>
<dbReference type="GO" id="GO:0000156">
    <property type="term" value="F:phosphorelay response regulator activity"/>
    <property type="evidence" value="ECO:0007669"/>
    <property type="project" value="TreeGrafter"/>
</dbReference>
<proteinExistence type="predicted"/>
<keyword evidence="11" id="KW-1185">Reference proteome</keyword>
<dbReference type="AlphaFoldDB" id="A0A4R1NY18"/>
<keyword evidence="3" id="KW-0805">Transcription regulation</keyword>
<evidence type="ECO:0000256" key="2">
    <source>
        <dbReference type="ARBA" id="ARBA00023012"/>
    </source>
</evidence>
<keyword evidence="5" id="KW-0804">Transcription</keyword>
<dbReference type="GO" id="GO:0000976">
    <property type="term" value="F:transcription cis-regulatory region binding"/>
    <property type="evidence" value="ECO:0007669"/>
    <property type="project" value="TreeGrafter"/>
</dbReference>
<reference evidence="10 11" key="1">
    <citation type="submission" date="2019-03" db="EMBL/GenBank/DDBJ databases">
        <title>Genomic Encyclopedia of Archaeal and Bacterial Type Strains, Phase II (KMG-II): from individual species to whole genera.</title>
        <authorList>
            <person name="Goeker M."/>
        </authorList>
    </citation>
    <scope>NUCLEOTIDE SEQUENCE [LARGE SCALE GENOMIC DNA]</scope>
    <source>
        <strain evidence="10 11">DSM 26433</strain>
    </source>
</reference>
<evidence type="ECO:0000256" key="5">
    <source>
        <dbReference type="ARBA" id="ARBA00023163"/>
    </source>
</evidence>
<dbReference type="GO" id="GO:0032993">
    <property type="term" value="C:protein-DNA complex"/>
    <property type="evidence" value="ECO:0007669"/>
    <property type="project" value="TreeGrafter"/>
</dbReference>
<evidence type="ECO:0000256" key="6">
    <source>
        <dbReference type="PROSITE-ProRule" id="PRU00169"/>
    </source>
</evidence>
<dbReference type="PROSITE" id="PS50110">
    <property type="entry name" value="RESPONSE_REGULATORY"/>
    <property type="match status" value="1"/>
</dbReference>
<organism evidence="10 11">
    <name type="scientific">Shimia isoporae</name>
    <dbReference type="NCBI Taxonomy" id="647720"/>
    <lineage>
        <taxon>Bacteria</taxon>
        <taxon>Pseudomonadati</taxon>
        <taxon>Pseudomonadota</taxon>
        <taxon>Alphaproteobacteria</taxon>
        <taxon>Rhodobacterales</taxon>
        <taxon>Roseobacteraceae</taxon>
    </lineage>
</organism>
<dbReference type="OrthoDB" id="9802426at2"/>
<dbReference type="InterPro" id="IPR036388">
    <property type="entry name" value="WH-like_DNA-bd_sf"/>
</dbReference>
<feature type="DNA-binding region" description="OmpR/PhoB-type" evidence="7">
    <location>
        <begin position="129"/>
        <end position="228"/>
    </location>
</feature>